<evidence type="ECO:0000256" key="3">
    <source>
        <dbReference type="ARBA" id="ARBA00022605"/>
    </source>
</evidence>
<protein>
    <recommendedName>
        <fullName evidence="2">adenosylhomocysteine nucleosidase</fullName>
        <ecNumber evidence="2">3.2.2.9</ecNumber>
    </recommendedName>
</protein>
<dbReference type="PANTHER" id="PTHR46832">
    <property type="entry name" value="5'-METHYLTHIOADENOSINE/S-ADENOSYLHOMOCYSTEINE NUCLEOSIDASE"/>
    <property type="match status" value="1"/>
</dbReference>
<evidence type="ECO:0000259" key="6">
    <source>
        <dbReference type="Pfam" id="PF01048"/>
    </source>
</evidence>
<proteinExistence type="predicted"/>
<sequence length="229" mass="25878">MIGLIVALQDEISYFLANNNHYKIKRINNTNYYIFKIQGKEFVLVFSDVGLVNAAMATTALIDHFEVNFIVNLGSCGTNHPEAKLLQAYVINSVQYMNVDLTAFGYEKNQIPRKPVSFLSHKNLSAELAEWLETTELPCASSDMFIDHEQHTLIKSIKPSLIDMELAAIAHVAHAHFIEWISIKCVSDSLITCQKTSQSHQENLHAINTFFQDKLLAIIGMVETYVEID</sequence>
<gene>
    <name evidence="7" type="primary">mtnN</name>
    <name evidence="7" type="ORF">OF365_01755</name>
</gene>
<comment type="caution">
    <text evidence="7">The sequence shown here is derived from an EMBL/GenBank/DDBJ whole genome shotgun (WGS) entry which is preliminary data.</text>
</comment>
<keyword evidence="5" id="KW-0486">Methionine biosynthesis</keyword>
<reference evidence="7 8" key="1">
    <citation type="journal article" date="2020" name="Int. J. Syst. Evol. Microbiol.">
        <title>Ureaplasma miroungigenitalium sp. nov. isolated from northern elephant seals (Mirounga angustirostris) and Ureaplasma zalophigenitalium sp. nov. isolated from California sea lions (Zalophus californianus).</title>
        <authorList>
            <person name="Volokhov D.V."/>
            <person name="Gulland F.M."/>
            <person name="Gao Y."/>
            <person name="Chizhikov V.E."/>
        </authorList>
    </citation>
    <scope>NUCLEOTIDE SEQUENCE [LARGE SCALE GENOMIC DNA]</scope>
    <source>
        <strain evidence="7 8">CSL7644-GEN</strain>
    </source>
</reference>
<evidence type="ECO:0000256" key="4">
    <source>
        <dbReference type="ARBA" id="ARBA00022801"/>
    </source>
</evidence>
<dbReference type="NCBIfam" id="TIGR01704">
    <property type="entry name" value="MTA_SAH-Nsdase"/>
    <property type="match status" value="1"/>
</dbReference>
<evidence type="ECO:0000313" key="8">
    <source>
        <dbReference type="Proteomes" id="UP001207252"/>
    </source>
</evidence>
<dbReference type="RefSeq" id="WP_263817894.1">
    <property type="nucleotide sequence ID" value="NZ_JAOXHJ010000003.1"/>
</dbReference>
<dbReference type="Proteomes" id="UP001207252">
    <property type="component" value="Unassembled WGS sequence"/>
</dbReference>
<dbReference type="GO" id="GO:0008782">
    <property type="term" value="F:adenosylhomocysteine nucleosidase activity"/>
    <property type="evidence" value="ECO:0007669"/>
    <property type="project" value="UniProtKB-EC"/>
</dbReference>
<evidence type="ECO:0000256" key="2">
    <source>
        <dbReference type="ARBA" id="ARBA00011974"/>
    </source>
</evidence>
<dbReference type="Pfam" id="PF01048">
    <property type="entry name" value="PNP_UDP_1"/>
    <property type="match status" value="1"/>
</dbReference>
<dbReference type="SUPFAM" id="SSF53167">
    <property type="entry name" value="Purine and uridine phosphorylases"/>
    <property type="match status" value="1"/>
</dbReference>
<organism evidence="7 8">
    <name type="scientific">Ureaplasma zalophigenitalium</name>
    <dbReference type="NCBI Taxonomy" id="907723"/>
    <lineage>
        <taxon>Bacteria</taxon>
        <taxon>Bacillati</taxon>
        <taxon>Mycoplasmatota</taxon>
        <taxon>Mycoplasmoidales</taxon>
        <taxon>Mycoplasmoidaceae</taxon>
        <taxon>Ureaplasma</taxon>
    </lineage>
</organism>
<dbReference type="PANTHER" id="PTHR46832:SF1">
    <property type="entry name" value="5'-METHYLTHIOADENOSINE_S-ADENOSYLHOMOCYSTEINE NUCLEOSIDASE"/>
    <property type="match status" value="1"/>
</dbReference>
<dbReference type="EC" id="3.2.2.9" evidence="2"/>
<dbReference type="GO" id="GO:0008930">
    <property type="term" value="F:methylthioadenosine nucleosidase activity"/>
    <property type="evidence" value="ECO:0007669"/>
    <property type="project" value="UniProtKB-EC"/>
</dbReference>
<keyword evidence="7" id="KW-0326">Glycosidase</keyword>
<feature type="domain" description="Nucleoside phosphorylase" evidence="6">
    <location>
        <begin position="2"/>
        <end position="207"/>
    </location>
</feature>
<dbReference type="Gene3D" id="3.40.50.1580">
    <property type="entry name" value="Nucleoside phosphorylase domain"/>
    <property type="match status" value="1"/>
</dbReference>
<evidence type="ECO:0000256" key="1">
    <source>
        <dbReference type="ARBA" id="ARBA00004945"/>
    </source>
</evidence>
<keyword evidence="4 7" id="KW-0378">Hydrolase</keyword>
<evidence type="ECO:0000256" key="5">
    <source>
        <dbReference type="ARBA" id="ARBA00023167"/>
    </source>
</evidence>
<dbReference type="InterPro" id="IPR035994">
    <property type="entry name" value="Nucleoside_phosphorylase_sf"/>
</dbReference>
<dbReference type="InterPro" id="IPR000845">
    <property type="entry name" value="Nucleoside_phosphorylase_d"/>
</dbReference>
<accession>A0ABT3BPC3</accession>
<dbReference type="CDD" id="cd09008">
    <property type="entry name" value="MTAN"/>
    <property type="match status" value="1"/>
</dbReference>
<keyword evidence="3" id="KW-0028">Amino-acid biosynthesis</keyword>
<dbReference type="EMBL" id="JAOXHJ010000003">
    <property type="protein sequence ID" value="MCV3754090.1"/>
    <property type="molecule type" value="Genomic_DNA"/>
</dbReference>
<comment type="pathway">
    <text evidence="1">Amino-acid biosynthesis; L-methionine biosynthesis via salvage pathway; S-methyl-5-thio-alpha-D-ribose 1-phosphate from S-methyl-5'-thioadenosine (hydrolase route): step 1/2.</text>
</comment>
<name>A0ABT3BPC3_9BACT</name>
<evidence type="ECO:0000313" key="7">
    <source>
        <dbReference type="EMBL" id="MCV3754090.1"/>
    </source>
</evidence>
<keyword evidence="8" id="KW-1185">Reference proteome</keyword>
<dbReference type="InterPro" id="IPR010049">
    <property type="entry name" value="MTA_SAH_Nsdase"/>
</dbReference>